<reference evidence="2 3" key="1">
    <citation type="submission" date="2023-06" db="EMBL/GenBank/DDBJ databases">
        <title>Pelomonas sp. APW6 16S ribosomal RNA gene genome sequencing and assembly.</title>
        <authorList>
            <person name="Woo H."/>
        </authorList>
    </citation>
    <scope>NUCLEOTIDE SEQUENCE [LARGE SCALE GENOMIC DNA]</scope>
    <source>
        <strain evidence="2 3">APW6</strain>
    </source>
</reference>
<comment type="caution">
    <text evidence="2">The sequence shown here is derived from an EMBL/GenBank/DDBJ whole genome shotgun (WGS) entry which is preliminary data.</text>
</comment>
<evidence type="ECO:0000313" key="2">
    <source>
        <dbReference type="EMBL" id="MDL5031297.1"/>
    </source>
</evidence>
<dbReference type="Pfam" id="PF13302">
    <property type="entry name" value="Acetyltransf_3"/>
    <property type="match status" value="1"/>
</dbReference>
<feature type="domain" description="N-acetyltransferase" evidence="1">
    <location>
        <begin position="11"/>
        <end position="162"/>
    </location>
</feature>
<dbReference type="PANTHER" id="PTHR43792">
    <property type="entry name" value="GNAT FAMILY, PUTATIVE (AFU_ORTHOLOGUE AFUA_3G00765)-RELATED-RELATED"/>
    <property type="match status" value="1"/>
</dbReference>
<dbReference type="RefSeq" id="WP_285981405.1">
    <property type="nucleotide sequence ID" value="NZ_JASVDS010000001.1"/>
</dbReference>
<dbReference type="PROSITE" id="PS51186">
    <property type="entry name" value="GNAT"/>
    <property type="match status" value="1"/>
</dbReference>
<dbReference type="SUPFAM" id="SSF55729">
    <property type="entry name" value="Acyl-CoA N-acyltransferases (Nat)"/>
    <property type="match status" value="1"/>
</dbReference>
<keyword evidence="3" id="KW-1185">Reference proteome</keyword>
<organism evidence="2 3">
    <name type="scientific">Roseateles subflavus</name>
    <dbReference type="NCBI Taxonomy" id="3053353"/>
    <lineage>
        <taxon>Bacteria</taxon>
        <taxon>Pseudomonadati</taxon>
        <taxon>Pseudomonadota</taxon>
        <taxon>Betaproteobacteria</taxon>
        <taxon>Burkholderiales</taxon>
        <taxon>Sphaerotilaceae</taxon>
        <taxon>Roseateles</taxon>
    </lineage>
</organism>
<evidence type="ECO:0000313" key="3">
    <source>
        <dbReference type="Proteomes" id="UP001238603"/>
    </source>
</evidence>
<protein>
    <submittedName>
        <fullName evidence="2">GNAT family N-acetyltransferase</fullName>
    </submittedName>
</protein>
<name>A0ABT7LEL7_9BURK</name>
<proteinExistence type="predicted"/>
<accession>A0ABT7LEL7</accession>
<sequence>MDLVLERLTQEQLRVLEAGDWPEGWLDRVEPGALPPERVHVRALALLAQGCDACWATSRMMCRPSDGRYLGNISFKGAPCEGRVEIGYQVAPGQQGQGLATAAVRLMLEEAWAAGVQIVRAEVLPENLPSQRVLTKAGFRLVGHHADARQEWVGVWEAARPD</sequence>
<dbReference type="Gene3D" id="3.40.630.30">
    <property type="match status" value="1"/>
</dbReference>
<dbReference type="Proteomes" id="UP001238603">
    <property type="component" value="Unassembled WGS sequence"/>
</dbReference>
<evidence type="ECO:0000259" key="1">
    <source>
        <dbReference type="PROSITE" id="PS51186"/>
    </source>
</evidence>
<dbReference type="EMBL" id="JASVDS010000001">
    <property type="protein sequence ID" value="MDL5031297.1"/>
    <property type="molecule type" value="Genomic_DNA"/>
</dbReference>
<dbReference type="InterPro" id="IPR016181">
    <property type="entry name" value="Acyl_CoA_acyltransferase"/>
</dbReference>
<gene>
    <name evidence="2" type="ORF">QRD43_05190</name>
</gene>
<dbReference type="InterPro" id="IPR000182">
    <property type="entry name" value="GNAT_dom"/>
</dbReference>
<dbReference type="PANTHER" id="PTHR43792:SF1">
    <property type="entry name" value="N-ACETYLTRANSFERASE DOMAIN-CONTAINING PROTEIN"/>
    <property type="match status" value="1"/>
</dbReference>
<dbReference type="InterPro" id="IPR051531">
    <property type="entry name" value="N-acetyltransferase"/>
</dbReference>